<evidence type="ECO:0000313" key="2">
    <source>
        <dbReference type="Proteomes" id="UP000490922"/>
    </source>
</evidence>
<dbReference type="AlphaFoldDB" id="A0A7J5AJC7"/>
<dbReference type="RefSeq" id="WP_151105914.1">
    <property type="nucleotide sequence ID" value="NZ_WAEM01000001.1"/>
</dbReference>
<dbReference type="EMBL" id="WAEM01000001">
    <property type="protein sequence ID" value="KAB1157721.1"/>
    <property type="molecule type" value="Genomic_DNA"/>
</dbReference>
<protein>
    <submittedName>
        <fullName evidence="1">Uncharacterized protein</fullName>
    </submittedName>
</protein>
<accession>A0A7J5AJC7</accession>
<sequence length="104" mass="12195">MTHTKSNSRMELLLEKIAFYRKKKNYEMELIKWQYQNTKQSLQPINLLKNSFLERIATTNPKKNIMNIGIALATNFLSNRIRSNPSNNPIKNIIASVLKFLKNK</sequence>
<proteinExistence type="predicted"/>
<gene>
    <name evidence="1" type="ORF">F6464_01155</name>
</gene>
<evidence type="ECO:0000313" key="1">
    <source>
        <dbReference type="EMBL" id="KAB1157721.1"/>
    </source>
</evidence>
<dbReference type="Proteomes" id="UP000490922">
    <property type="component" value="Unassembled WGS sequence"/>
</dbReference>
<keyword evidence="2" id="KW-1185">Reference proteome</keyword>
<name>A0A7J5AJC7_9FLAO</name>
<comment type="caution">
    <text evidence="1">The sequence shown here is derived from an EMBL/GenBank/DDBJ whole genome shotgun (WGS) entry which is preliminary data.</text>
</comment>
<reference evidence="1 2" key="1">
    <citation type="submission" date="2019-09" db="EMBL/GenBank/DDBJ databases">
        <title>Flavobacterium sp. nov., isolated from glacier ice.</title>
        <authorList>
            <person name="Liu Q."/>
        </authorList>
    </citation>
    <scope>NUCLEOTIDE SEQUENCE [LARGE SCALE GENOMIC DNA]</scope>
    <source>
        <strain evidence="1 2">NBRC 112527</strain>
    </source>
</reference>
<organism evidence="1 2">
    <name type="scientific">Flavobacterium luteum</name>
    <dbReference type="NCBI Taxonomy" id="2026654"/>
    <lineage>
        <taxon>Bacteria</taxon>
        <taxon>Pseudomonadati</taxon>
        <taxon>Bacteroidota</taxon>
        <taxon>Flavobacteriia</taxon>
        <taxon>Flavobacteriales</taxon>
        <taxon>Flavobacteriaceae</taxon>
        <taxon>Flavobacterium</taxon>
    </lineage>
</organism>